<dbReference type="InterPro" id="IPR005123">
    <property type="entry name" value="Oxoglu/Fe-dep_dioxygenase_dom"/>
</dbReference>
<gene>
    <name evidence="3" type="ORF">PC9H_001403</name>
</gene>
<dbReference type="Proteomes" id="UP000623687">
    <property type="component" value="Unassembled WGS sequence"/>
</dbReference>
<dbReference type="PROSITE" id="PS51471">
    <property type="entry name" value="FE2OG_OXY"/>
    <property type="match status" value="1"/>
</dbReference>
<evidence type="ECO:0000256" key="1">
    <source>
        <dbReference type="SAM" id="MobiDB-lite"/>
    </source>
</evidence>
<accession>A0A8H7A5A7</accession>
<evidence type="ECO:0000313" key="4">
    <source>
        <dbReference type="Proteomes" id="UP000623687"/>
    </source>
</evidence>
<feature type="compositionally biased region" description="Low complexity" evidence="1">
    <location>
        <begin position="119"/>
        <end position="140"/>
    </location>
</feature>
<dbReference type="GO" id="GO:0006307">
    <property type="term" value="P:DNA alkylation repair"/>
    <property type="evidence" value="ECO:0007669"/>
    <property type="project" value="InterPro"/>
</dbReference>
<dbReference type="VEuPathDB" id="FungiDB:PC9H_001403"/>
<dbReference type="AlphaFoldDB" id="A0A8H7A5A7"/>
<feature type="domain" description="Fe2OG dioxygenase" evidence="2">
    <location>
        <begin position="298"/>
        <end position="430"/>
    </location>
</feature>
<protein>
    <recommendedName>
        <fullName evidence="2">Fe2OG dioxygenase domain-containing protein</fullName>
    </recommendedName>
</protein>
<keyword evidence="4" id="KW-1185">Reference proteome</keyword>
<dbReference type="InterPro" id="IPR032854">
    <property type="entry name" value="ALKBH3"/>
</dbReference>
<name>A0A8H7A5A7_PLEOS</name>
<dbReference type="OrthoDB" id="545910at2759"/>
<organism evidence="3 4">
    <name type="scientific">Pleurotus ostreatus</name>
    <name type="common">Oyster mushroom</name>
    <name type="synonym">White-rot fungus</name>
    <dbReference type="NCBI Taxonomy" id="5322"/>
    <lineage>
        <taxon>Eukaryota</taxon>
        <taxon>Fungi</taxon>
        <taxon>Dikarya</taxon>
        <taxon>Basidiomycota</taxon>
        <taxon>Agaricomycotina</taxon>
        <taxon>Agaricomycetes</taxon>
        <taxon>Agaricomycetidae</taxon>
        <taxon>Agaricales</taxon>
        <taxon>Pleurotineae</taxon>
        <taxon>Pleurotaceae</taxon>
        <taxon>Pleurotus</taxon>
    </lineage>
</organism>
<reference evidence="3" key="1">
    <citation type="submission" date="2019-07" db="EMBL/GenBank/DDBJ databases">
        <authorList>
            <person name="Palmer J.M."/>
        </authorList>
    </citation>
    <scope>NUCLEOTIDE SEQUENCE</scope>
    <source>
        <strain evidence="3">PC9</strain>
    </source>
</reference>
<dbReference type="PANTHER" id="PTHR31212:SF4">
    <property type="entry name" value="ALPHA-KETOGLUTARATE-DEPENDENT DIOXYGENASE ALKB HOMOLOG 3"/>
    <property type="match status" value="1"/>
</dbReference>
<dbReference type="SUPFAM" id="SSF51197">
    <property type="entry name" value="Clavaminate synthase-like"/>
    <property type="match status" value="1"/>
</dbReference>
<comment type="caution">
    <text evidence="3">The sequence shown here is derived from an EMBL/GenBank/DDBJ whole genome shotgun (WGS) entry which is preliminary data.</text>
</comment>
<dbReference type="PANTHER" id="PTHR31212">
    <property type="entry name" value="ALPHA-KETOGLUTARATE-DEPENDENT DIOXYGENASE ALKB HOMOLOG 3"/>
    <property type="match status" value="1"/>
</dbReference>
<sequence length="552" mass="61864">MADSLADTDTLIALVSSIVNDRLPQVESSSVLEAILHCDGDVELAANYLLQNASITHVGRPKGKKRAHSGLDAWLQRDAPSPKRKLVSRKEPSPEPTDVLVTRHLSPAPPRQPRSVPNLLSVLQQPSTSSSPSKKPPSSSRKPKPPSSVPRLPPLTLPSPAMVAQHTPCTLHISILPPELACKLFYTMVDLARGGWKRNKWWLFERMVESPHRTAFFVRKDLGSNQDDKGKGRERAEWTEAAQYWYNGTPTDIPPAFPPEMEEACHIIERAVNAEMRKRTRFDMEWRPPSDTPEPLWQANVAASNCYEGGKETVGWHSDQLTYLGPYPTIASLSLGTRRTFSLRDVVPAEEQEKRHARTYNIPLPHNSLVIMHATTQERFKHSIPPQSAVDIYKPILPRSAFSISSVKSEEDDKIEPSNIRINITFRFYRPDFRPQSTPRCKCGIPMILRPDMKNTTVAREKSSRKPASLTGTRKARSGGTGREVDGRGGGSEEEDGGINGDGDEEPEMKYWWTCYAYAQNEGKGCGLWKVMDMHAEGRGWKERKKGPESLE</sequence>
<dbReference type="InterPro" id="IPR027450">
    <property type="entry name" value="AlkB-like"/>
</dbReference>
<dbReference type="Gene3D" id="2.60.120.590">
    <property type="entry name" value="Alpha-ketoglutarate-dependent dioxygenase AlkB-like"/>
    <property type="match status" value="1"/>
</dbReference>
<feature type="region of interest" description="Disordered" evidence="1">
    <location>
        <begin position="452"/>
        <end position="505"/>
    </location>
</feature>
<evidence type="ECO:0000313" key="3">
    <source>
        <dbReference type="EMBL" id="KAF7441054.1"/>
    </source>
</evidence>
<feature type="compositionally biased region" description="Acidic residues" evidence="1">
    <location>
        <begin position="492"/>
        <end position="505"/>
    </location>
</feature>
<evidence type="ECO:0000259" key="2">
    <source>
        <dbReference type="PROSITE" id="PS51471"/>
    </source>
</evidence>
<dbReference type="InterPro" id="IPR037151">
    <property type="entry name" value="AlkB-like_sf"/>
</dbReference>
<feature type="compositionally biased region" description="Pro residues" evidence="1">
    <location>
        <begin position="145"/>
        <end position="157"/>
    </location>
</feature>
<proteinExistence type="predicted"/>
<dbReference type="Pfam" id="PF13532">
    <property type="entry name" value="2OG-FeII_Oxy_2"/>
    <property type="match status" value="1"/>
</dbReference>
<dbReference type="GeneID" id="59371244"/>
<feature type="region of interest" description="Disordered" evidence="1">
    <location>
        <begin position="77"/>
        <end position="159"/>
    </location>
</feature>
<dbReference type="GO" id="GO:0051213">
    <property type="term" value="F:dioxygenase activity"/>
    <property type="evidence" value="ECO:0007669"/>
    <property type="project" value="InterPro"/>
</dbReference>
<dbReference type="EMBL" id="JACETU010000001">
    <property type="protein sequence ID" value="KAF7441054.1"/>
    <property type="molecule type" value="Genomic_DNA"/>
</dbReference>
<dbReference type="RefSeq" id="XP_036636898.1">
    <property type="nucleotide sequence ID" value="XM_036771053.1"/>
</dbReference>